<evidence type="ECO:0000256" key="1">
    <source>
        <dbReference type="SAM" id="MobiDB-lite"/>
    </source>
</evidence>
<name>A0A4Q0AIX4_9BACT</name>
<feature type="compositionally biased region" description="Pro residues" evidence="1">
    <location>
        <begin position="359"/>
        <end position="369"/>
    </location>
</feature>
<dbReference type="EMBL" id="SCKW01000010">
    <property type="protein sequence ID" value="RWZ79485.1"/>
    <property type="molecule type" value="Genomic_DNA"/>
</dbReference>
<dbReference type="PANTHER" id="PTHR47618:SF1">
    <property type="entry name" value="BIFUNCTIONAL OLIGORIBONUCLEASE AND PAP PHOSPHATASE NRNA"/>
    <property type="match status" value="1"/>
</dbReference>
<feature type="compositionally biased region" description="Basic and acidic residues" evidence="1">
    <location>
        <begin position="412"/>
        <end position="428"/>
    </location>
</feature>
<feature type="compositionally biased region" description="Pro residues" evidence="1">
    <location>
        <begin position="532"/>
        <end position="559"/>
    </location>
</feature>
<dbReference type="InterPro" id="IPR038763">
    <property type="entry name" value="DHH_sf"/>
</dbReference>
<gene>
    <name evidence="2" type="ORF">EOT04_01515</name>
</gene>
<feature type="compositionally biased region" description="Low complexity" evidence="1">
    <location>
        <begin position="472"/>
        <end position="493"/>
    </location>
</feature>
<evidence type="ECO:0000313" key="3">
    <source>
        <dbReference type="Proteomes" id="UP000289269"/>
    </source>
</evidence>
<dbReference type="SUPFAM" id="SSF64182">
    <property type="entry name" value="DHH phosphoesterases"/>
    <property type="match status" value="1"/>
</dbReference>
<dbReference type="Gene3D" id="3.90.1640.10">
    <property type="entry name" value="inorganic pyrophosphatase (n-terminal core)"/>
    <property type="match status" value="2"/>
</dbReference>
<feature type="compositionally biased region" description="Pro residues" evidence="1">
    <location>
        <begin position="441"/>
        <end position="450"/>
    </location>
</feature>
<accession>A0A4Q0AIX4</accession>
<feature type="compositionally biased region" description="Basic and acidic residues" evidence="1">
    <location>
        <begin position="295"/>
        <end position="333"/>
    </location>
</feature>
<proteinExistence type="predicted"/>
<evidence type="ECO:0000313" key="2">
    <source>
        <dbReference type="EMBL" id="RWZ79485.1"/>
    </source>
</evidence>
<reference evidence="2" key="1">
    <citation type="submission" date="2019-01" db="EMBL/GenBank/DDBJ databases">
        <title>Genomic signatures and co-occurrence patterns of the ultra-small Saccharimodia (Patescibacteria phylum) suggest a symbiotic lifestyle.</title>
        <authorList>
            <person name="Lemos L."/>
            <person name="Medeiros J."/>
            <person name="Andreote F."/>
            <person name="Fernandes G."/>
            <person name="Varani A."/>
            <person name="Oliveira G."/>
            <person name="Pylro V."/>
        </authorList>
    </citation>
    <scope>NUCLEOTIDE SEQUENCE [LARGE SCALE GENOMIC DNA]</scope>
    <source>
        <strain evidence="2">AMD01</strain>
    </source>
</reference>
<keyword evidence="3" id="KW-1185">Reference proteome</keyword>
<dbReference type="PANTHER" id="PTHR47618">
    <property type="entry name" value="BIFUNCTIONAL OLIGORIBONUCLEASE AND PAP PHOSPHATASE NRNA"/>
    <property type="match status" value="1"/>
</dbReference>
<dbReference type="AlphaFoldDB" id="A0A4Q0AIX4"/>
<dbReference type="InterPro" id="IPR051319">
    <property type="entry name" value="Oligoribo/pAp-PDE_c-di-AMP_PDE"/>
</dbReference>
<comment type="caution">
    <text evidence="2">The sequence shown here is derived from an EMBL/GenBank/DDBJ whole genome shotgun (WGS) entry which is preliminary data.</text>
</comment>
<organism evidence="2 3">
    <name type="scientific">Candidatus Chaera renei</name>
    <dbReference type="NCBI Taxonomy" id="2506947"/>
    <lineage>
        <taxon>Bacteria</taxon>
        <taxon>Candidatus Saccharimonadota</taxon>
        <taxon>Candidatus Saccharimonadia</taxon>
        <taxon>Candidatus Saccharimonadales</taxon>
        <taxon>Candidatus Saccharimonadaceae</taxon>
        <taxon>Candidatus Chaera</taxon>
    </lineage>
</organism>
<protein>
    <submittedName>
        <fullName evidence="2">Uncharacterized protein</fullName>
    </submittedName>
</protein>
<dbReference type="Proteomes" id="UP000289269">
    <property type="component" value="Unassembled WGS sequence"/>
</dbReference>
<feature type="region of interest" description="Disordered" evidence="1">
    <location>
        <begin position="248"/>
        <end position="603"/>
    </location>
</feature>
<sequence>MDSGNAKQLVVERIKNSANVLVTVSASPSVDELSAALALTLMLNKMDKHSTAVFSGALPPAIQFLEPDKTFESTVDSLRDFIIALDKEKADRLRFKVEDDVVKIYITPYRATLSEQDLTFSQGDFNVELILALGVEKREELDKAIVAHGRILHDAAVVTINAKKDSGNLGSVDWQDASASSLCEMLMSLSEALQPGLLDQQIATALLTGIVAATERFSNTHTTPRVMTMAAQLMAAGANQQLIATKLQTGQSGGQSGSVKIQGPPPEPGGGQTPAKTDEPPDATPPAATGGSGEIKVDHETPEEISKRRSEDAENRAEDLADQAEKELGDKLSDLAAATGTVGAGNLKQQLEEEVASVTPPPPQTPPEAPQSVTPSVDNLPAIGHAKSAWMNPKDAPPTMGGTLNATSEEALENRLREEADDRNRTILDHAAPPATAEPGDTPPEAPPAKPSADLFSLDFEEAPLPPPAAAQPPAHEPTLAELEAQALGAATESPPPPPAATTDVDDDLDRARQAVNEALTSQAAAEAPPQAQTPPAGPPYMPPLPDFGNLPPLPPLPPAGNATASGALFNDAGSLPPPPPAAPPVESQNGADPGQFKIPPAA</sequence>